<evidence type="ECO:0000313" key="1">
    <source>
        <dbReference type="EMBL" id="GAM43114.1"/>
    </source>
</evidence>
<gene>
    <name evidence="1" type="ORF">TCE0_047f17662</name>
</gene>
<protein>
    <submittedName>
        <fullName evidence="1">Uncharacterized protein</fullName>
    </submittedName>
</protein>
<proteinExistence type="predicted"/>
<dbReference type="Proteomes" id="UP000053095">
    <property type="component" value="Unassembled WGS sequence"/>
</dbReference>
<keyword evidence="2" id="KW-1185">Reference proteome</keyword>
<dbReference type="Pfam" id="PF12520">
    <property type="entry name" value="DUF3723"/>
    <property type="match status" value="1"/>
</dbReference>
<sequence>MECHQTSDARLTASDSFGIFTNTLAAYYGIARIALDRVRFDEIAPDARTVDPDAVTRLLLKFTDGRCDRLAPDHYMSATVSGEVLTRALNRGNLTRTSLQSPEPCFLPLAGDEHVMGIRGIHRHKAAQQYFSDDQWWVVRLYDERVLSDTARRSMAWSSVMAAPRSSGEAYRQIRLAHHRQDWDWKMEWENAVRPAYLQSDMSRLQTGPEHQPLRDALDQLLCFPGLWMDLHMPLFRGLGALCCMESLVSSLHVVEVRLSHILYGLNPHHLDVGRIRFLQGRCPALSDRDRREIETYMTQKRIFPSVVDGEERECLKQRLLAQNTIILSLRSWKDAITHYLKPGASILKPLFNLSFHGHRARSERVRSSIQREARASFRPGRVPATRPSSGSAHEDFWDAYRRLSKQVSQDIKSLSTLVMGVGQEDPGRLMRLLYPFITVTESKAADTCHVQLTHESYQRPSWP</sequence>
<reference evidence="2" key="1">
    <citation type="journal article" date="2015" name="Genome Announc.">
        <title>Draft genome sequence of Talaromyces cellulolyticus strain Y-94, a source of lignocellulosic biomass-degrading enzymes.</title>
        <authorList>
            <person name="Fujii T."/>
            <person name="Koike H."/>
            <person name="Sawayama S."/>
            <person name="Yano S."/>
            <person name="Inoue H."/>
        </authorList>
    </citation>
    <scope>NUCLEOTIDE SEQUENCE [LARGE SCALE GENOMIC DNA]</scope>
    <source>
        <strain evidence="2">Y-94</strain>
    </source>
</reference>
<dbReference type="EMBL" id="DF933843">
    <property type="protein sequence ID" value="GAM43114.1"/>
    <property type="molecule type" value="Genomic_DNA"/>
</dbReference>
<evidence type="ECO:0000313" key="2">
    <source>
        <dbReference type="Proteomes" id="UP000053095"/>
    </source>
</evidence>
<dbReference type="InterPro" id="IPR022198">
    <property type="entry name" value="DUF3723"/>
</dbReference>
<accession>A0A0B8MYH8</accession>
<organism evidence="1 2">
    <name type="scientific">Talaromyces pinophilus</name>
    <name type="common">Penicillium pinophilum</name>
    <dbReference type="NCBI Taxonomy" id="128442"/>
    <lineage>
        <taxon>Eukaryota</taxon>
        <taxon>Fungi</taxon>
        <taxon>Dikarya</taxon>
        <taxon>Ascomycota</taxon>
        <taxon>Pezizomycotina</taxon>
        <taxon>Eurotiomycetes</taxon>
        <taxon>Eurotiomycetidae</taxon>
        <taxon>Eurotiales</taxon>
        <taxon>Trichocomaceae</taxon>
        <taxon>Talaromyces</taxon>
        <taxon>Talaromyces sect. Talaromyces</taxon>
    </lineage>
</organism>
<dbReference type="AlphaFoldDB" id="A0A0B8MYH8"/>
<name>A0A0B8MYH8_TALPI</name>